<feature type="transmembrane region" description="Helical" evidence="7">
    <location>
        <begin position="167"/>
        <end position="186"/>
    </location>
</feature>
<evidence type="ECO:0000313" key="8">
    <source>
        <dbReference type="EMBL" id="CAE0478901.1"/>
    </source>
</evidence>
<feature type="compositionally biased region" description="Polar residues" evidence="6">
    <location>
        <begin position="87"/>
        <end position="100"/>
    </location>
</feature>
<reference evidence="8" key="1">
    <citation type="submission" date="2021-01" db="EMBL/GenBank/DDBJ databases">
        <authorList>
            <person name="Corre E."/>
            <person name="Pelletier E."/>
            <person name="Niang G."/>
            <person name="Scheremetjew M."/>
            <person name="Finn R."/>
            <person name="Kale V."/>
            <person name="Holt S."/>
            <person name="Cochrane G."/>
            <person name="Meng A."/>
            <person name="Brown T."/>
            <person name="Cohen L."/>
        </authorList>
    </citation>
    <scope>NUCLEOTIDE SEQUENCE</scope>
    <source>
        <strain evidence="8">MM31A-1</strain>
    </source>
</reference>
<dbReference type="EMBL" id="HBIO01031010">
    <property type="protein sequence ID" value="CAE0478901.1"/>
    <property type="molecule type" value="Transcribed_RNA"/>
</dbReference>
<feature type="region of interest" description="Disordered" evidence="6">
    <location>
        <begin position="81"/>
        <end position="104"/>
    </location>
</feature>
<dbReference type="GO" id="GO:0015297">
    <property type="term" value="F:antiporter activity"/>
    <property type="evidence" value="ECO:0007669"/>
    <property type="project" value="InterPro"/>
</dbReference>
<feature type="transmembrane region" description="Helical" evidence="7">
    <location>
        <begin position="467"/>
        <end position="488"/>
    </location>
</feature>
<evidence type="ECO:0000256" key="2">
    <source>
        <dbReference type="ARBA" id="ARBA00010199"/>
    </source>
</evidence>
<feature type="transmembrane region" description="Helical" evidence="7">
    <location>
        <begin position="564"/>
        <end position="586"/>
    </location>
</feature>
<evidence type="ECO:0008006" key="9">
    <source>
        <dbReference type="Google" id="ProtNLM"/>
    </source>
</evidence>
<dbReference type="PANTHER" id="PTHR42893">
    <property type="entry name" value="PROTEIN DETOXIFICATION 44, CHLOROPLASTIC-RELATED"/>
    <property type="match status" value="1"/>
</dbReference>
<evidence type="ECO:0000256" key="3">
    <source>
        <dbReference type="ARBA" id="ARBA00022692"/>
    </source>
</evidence>
<evidence type="ECO:0000256" key="7">
    <source>
        <dbReference type="SAM" id="Phobius"/>
    </source>
</evidence>
<feature type="transmembrane region" description="Helical" evidence="7">
    <location>
        <begin position="6"/>
        <end position="28"/>
    </location>
</feature>
<feature type="transmembrane region" description="Helical" evidence="7">
    <location>
        <begin position="304"/>
        <end position="330"/>
    </location>
</feature>
<evidence type="ECO:0000256" key="4">
    <source>
        <dbReference type="ARBA" id="ARBA00022989"/>
    </source>
</evidence>
<feature type="transmembrane region" description="Helical" evidence="7">
    <location>
        <begin position="206"/>
        <end position="232"/>
    </location>
</feature>
<proteinExistence type="inferred from homology"/>
<feature type="transmembrane region" description="Helical" evidence="7">
    <location>
        <begin position="280"/>
        <end position="298"/>
    </location>
</feature>
<gene>
    <name evidence="8" type="ORF">CDEB00056_LOCUS23754</name>
</gene>
<keyword evidence="5 7" id="KW-0472">Membrane</keyword>
<dbReference type="PANTHER" id="PTHR42893:SF9">
    <property type="entry name" value="PROTEIN DETOXIFICATION 46, CHLOROPLASTIC"/>
    <property type="match status" value="1"/>
</dbReference>
<accession>A0A7S3QIW5</accession>
<name>A0A7S3QIW5_9STRA</name>
<keyword evidence="4 7" id="KW-1133">Transmembrane helix</keyword>
<keyword evidence="3 7" id="KW-0812">Transmembrane</keyword>
<dbReference type="GO" id="GO:0042910">
    <property type="term" value="F:xenobiotic transmembrane transporter activity"/>
    <property type="evidence" value="ECO:0007669"/>
    <property type="project" value="InterPro"/>
</dbReference>
<dbReference type="AlphaFoldDB" id="A0A7S3QIW5"/>
<organism evidence="8">
    <name type="scientific">Chaetoceros debilis</name>
    <dbReference type="NCBI Taxonomy" id="122233"/>
    <lineage>
        <taxon>Eukaryota</taxon>
        <taxon>Sar</taxon>
        <taxon>Stramenopiles</taxon>
        <taxon>Ochrophyta</taxon>
        <taxon>Bacillariophyta</taxon>
        <taxon>Coscinodiscophyceae</taxon>
        <taxon>Chaetocerotophycidae</taxon>
        <taxon>Chaetocerotales</taxon>
        <taxon>Chaetocerotaceae</taxon>
        <taxon>Chaetoceros</taxon>
    </lineage>
</organism>
<evidence type="ECO:0000256" key="6">
    <source>
        <dbReference type="SAM" id="MobiDB-lite"/>
    </source>
</evidence>
<feature type="transmembrane region" description="Helical" evidence="7">
    <location>
        <begin position="508"/>
        <end position="527"/>
    </location>
</feature>
<dbReference type="InterPro" id="IPR002528">
    <property type="entry name" value="MATE_fam"/>
</dbReference>
<feature type="transmembrane region" description="Helical" evidence="7">
    <location>
        <begin position="534"/>
        <end position="552"/>
    </location>
</feature>
<evidence type="ECO:0000256" key="5">
    <source>
        <dbReference type="ARBA" id="ARBA00023136"/>
    </source>
</evidence>
<evidence type="ECO:0000256" key="1">
    <source>
        <dbReference type="ARBA" id="ARBA00004141"/>
    </source>
</evidence>
<dbReference type="InterPro" id="IPR044644">
    <property type="entry name" value="DinF-like"/>
</dbReference>
<protein>
    <recommendedName>
        <fullName evidence="9">Multidrug and toxic compound extrusion protein</fullName>
    </recommendedName>
</protein>
<comment type="similarity">
    <text evidence="2">Belongs to the multi antimicrobial extrusion (MATE) (TC 2.A.66.1) family.</text>
</comment>
<dbReference type="Pfam" id="PF01554">
    <property type="entry name" value="MatE"/>
    <property type="match status" value="1"/>
</dbReference>
<comment type="subcellular location">
    <subcellularLocation>
        <location evidence="1">Membrane</location>
        <topology evidence="1">Multi-pass membrane protein</topology>
    </subcellularLocation>
</comment>
<dbReference type="GO" id="GO:0016020">
    <property type="term" value="C:membrane"/>
    <property type="evidence" value="ECO:0007669"/>
    <property type="project" value="UniProtKB-SubCell"/>
</dbReference>
<sequence length="599" mass="64844">MSKIRSIQIASLLYLIILCSSVLDAFAFQSCQGWRRRKDARFHSSTPSPTVVLRHEKIFQPRQRKMRNAKILHADMATTYSNHDENNSINNGTPRSQPLASISESTSSSAGLEAPSVSTIIRFAFGCVGIWLCGPILSLIDTSAVGLLSGTAQQAALNPAITITDDGALLVSFMYTAATNLVAAAYDKDKVSKDYSNTINTVVTALQLGSIVGIIFGVVLGGSASYFVRILLGKGQGNNVAVVCAAERYVRIRALGMPAAVIIGAAQSACIGMKDLRSPLVVMVAAAFVNLLGDIIFVPSTHPWLGGAAGAAWATVFSQYAAMIMFVKWLSRKTRPDKSSLKITFVKDENVVESTQGILHGQMRFSDLIKAPRSNNIARKFLEYLIPVTTTAVGRVSGYIAMAHVVSSAFGTIEMAAQQIVLAFFLCFIPMCDSLNLTAQSFVPGIYEYSGNSRIRSEVMKKTGRNFLKAGGIFGIFLTAIVCCMPLLSPLFTNDVAVMAAVNSTTPYLASMFALSGIVCSGEGLLLGQKDLKFLSNSFGLFFFVVPCLLFQVKKAILNGAQGIGLFSVWRIFSFYQAFRCMLWLLRLKQLAIKDESRS</sequence>